<dbReference type="EMBL" id="CAMXCT010006730">
    <property type="protein sequence ID" value="CAI4019054.1"/>
    <property type="molecule type" value="Genomic_DNA"/>
</dbReference>
<comment type="caution">
    <text evidence="1">The sequence shown here is derived from an EMBL/GenBank/DDBJ whole genome shotgun (WGS) entry which is preliminary data.</text>
</comment>
<evidence type="ECO:0000313" key="1">
    <source>
        <dbReference type="EMBL" id="CAI4019054.1"/>
    </source>
</evidence>
<dbReference type="SMART" id="SM00855">
    <property type="entry name" value="PGAM"/>
    <property type="match status" value="1"/>
</dbReference>
<accession>A0A9P1GQ28</accession>
<protein>
    <submittedName>
        <fullName evidence="1">Uncharacterized protein</fullName>
    </submittedName>
</protein>
<dbReference type="SUPFAM" id="SSF53254">
    <property type="entry name" value="Phosphoglycerate mutase-like"/>
    <property type="match status" value="1"/>
</dbReference>
<keyword evidence="3" id="KW-1185">Reference proteome</keyword>
<dbReference type="AlphaFoldDB" id="A0A9P1GQ28"/>
<dbReference type="CDD" id="cd07040">
    <property type="entry name" value="HP"/>
    <property type="match status" value="1"/>
</dbReference>
<dbReference type="Gene3D" id="3.40.50.1240">
    <property type="entry name" value="Phosphoglycerate mutase-like"/>
    <property type="match status" value="1"/>
</dbReference>
<name>A0A9P1GQ28_9DINO</name>
<dbReference type="Pfam" id="PF00300">
    <property type="entry name" value="His_Phos_1"/>
    <property type="match status" value="1"/>
</dbReference>
<evidence type="ECO:0000313" key="2">
    <source>
        <dbReference type="EMBL" id="CAL1172429.1"/>
    </source>
</evidence>
<dbReference type="Proteomes" id="UP001152797">
    <property type="component" value="Unassembled WGS sequence"/>
</dbReference>
<dbReference type="EMBL" id="CAMXCT030006730">
    <property type="protein sequence ID" value="CAL4806366.1"/>
    <property type="molecule type" value="Genomic_DNA"/>
</dbReference>
<sequence>MAIISRCKYFRWFVSACIFAWIQLPRIFVGDPSWSQRKIGGSDCRAYVQDKLGPASMSSLEKLEVLREDTRIQRVVVIFRHGHKEIVEKNAFLPDEIFWRLQQEASLTEVGRRQAQELGKQLQTRGLDAANVEWVELLSSEAPRCIDTMLAVQEASNPGHPGHSVKTVKTEAAWMNATHRPREEKEAADEMRAIGWQSIMERLSSGERITGYLSLDEAVQKLRNTSLTVKRRPNDPNVGASLKPLEMILVCTHDVILYALATWFMEGMAPNKPDFLETALWWQEGGQEHFYYGSQEFVKKCPSS</sequence>
<dbReference type="InterPro" id="IPR013078">
    <property type="entry name" value="His_Pase_superF_clade-1"/>
</dbReference>
<dbReference type="EMBL" id="CAMXCT020006730">
    <property type="protein sequence ID" value="CAL1172429.1"/>
    <property type="molecule type" value="Genomic_DNA"/>
</dbReference>
<proteinExistence type="predicted"/>
<gene>
    <name evidence="1" type="ORF">C1SCF055_LOCUS43577</name>
</gene>
<organism evidence="1">
    <name type="scientific">Cladocopium goreaui</name>
    <dbReference type="NCBI Taxonomy" id="2562237"/>
    <lineage>
        <taxon>Eukaryota</taxon>
        <taxon>Sar</taxon>
        <taxon>Alveolata</taxon>
        <taxon>Dinophyceae</taxon>
        <taxon>Suessiales</taxon>
        <taxon>Symbiodiniaceae</taxon>
        <taxon>Cladocopium</taxon>
    </lineage>
</organism>
<reference evidence="2" key="2">
    <citation type="submission" date="2024-04" db="EMBL/GenBank/DDBJ databases">
        <authorList>
            <person name="Chen Y."/>
            <person name="Shah S."/>
            <person name="Dougan E. K."/>
            <person name="Thang M."/>
            <person name="Chan C."/>
        </authorList>
    </citation>
    <scope>NUCLEOTIDE SEQUENCE [LARGE SCALE GENOMIC DNA]</scope>
</reference>
<evidence type="ECO:0000313" key="3">
    <source>
        <dbReference type="Proteomes" id="UP001152797"/>
    </source>
</evidence>
<dbReference type="InterPro" id="IPR029033">
    <property type="entry name" value="His_PPase_superfam"/>
</dbReference>
<reference evidence="1" key="1">
    <citation type="submission" date="2022-10" db="EMBL/GenBank/DDBJ databases">
        <authorList>
            <person name="Chen Y."/>
            <person name="Dougan E. K."/>
            <person name="Chan C."/>
            <person name="Rhodes N."/>
            <person name="Thang M."/>
        </authorList>
    </citation>
    <scope>NUCLEOTIDE SEQUENCE</scope>
</reference>